<name>Q3IG96_PSET1</name>
<organism evidence="1 2">
    <name type="scientific">Pseudoalteromonas translucida (strain TAC 125)</name>
    <dbReference type="NCBI Taxonomy" id="326442"/>
    <lineage>
        <taxon>Bacteria</taxon>
        <taxon>Pseudomonadati</taxon>
        <taxon>Pseudomonadota</taxon>
        <taxon>Gammaproteobacteria</taxon>
        <taxon>Alteromonadales</taxon>
        <taxon>Pseudoalteromonadaceae</taxon>
        <taxon>Pseudoalteromonas</taxon>
    </lineage>
</organism>
<dbReference type="Proteomes" id="UP000006843">
    <property type="component" value="Chromosome I"/>
</dbReference>
<dbReference type="STRING" id="326442.PSHAa0489"/>
<sequence>MQTHCIIVESCPAQDDNPRGVSVFELFKYKAILAQLLEC</sequence>
<keyword evidence="2" id="KW-1185">Reference proteome</keyword>
<evidence type="ECO:0000313" key="2">
    <source>
        <dbReference type="Proteomes" id="UP000006843"/>
    </source>
</evidence>
<dbReference type="EMBL" id="CR954246">
    <property type="protein sequence ID" value="CAI85585.1"/>
    <property type="molecule type" value="Genomic_DNA"/>
</dbReference>
<dbReference type="KEGG" id="pha:PSHAa0489"/>
<gene>
    <name evidence="1" type="ordered locus">PSHAa0489</name>
</gene>
<protein>
    <submittedName>
        <fullName evidence="1">Orphan protein</fullName>
    </submittedName>
</protein>
<proteinExistence type="predicted"/>
<dbReference type="AlphaFoldDB" id="Q3IG96"/>
<reference evidence="1 2" key="1">
    <citation type="journal article" date="2005" name="Genome Res.">
        <title>Coping with cold: the genome of the versatile marine Antarctica bacterium Pseudoalteromonas haloplanktis TAC125.</title>
        <authorList>
            <person name="Medigue C."/>
            <person name="Krin E."/>
            <person name="Pascal G."/>
            <person name="Barbe V."/>
            <person name="Bernsel A."/>
            <person name="Bertin P."/>
            <person name="Cheung F."/>
            <person name="Cruveiller S."/>
            <person name="Damico S."/>
            <person name="Duilio A."/>
            <person name="Fang G."/>
            <person name="Feller G."/>
            <person name="Mangenot S."/>
            <person name="Marino G."/>
            <person name="Nilsson J."/>
            <person name="Parilli E."/>
            <person name="Rocha E."/>
            <person name="Rouy Z."/>
            <person name="Sekowska A."/>
            <person name="Tutino M.L."/>
            <person name="Vallenet D."/>
            <person name="von Heijne G."/>
            <person name="Danchin A."/>
        </authorList>
    </citation>
    <scope>NUCLEOTIDE SEQUENCE [LARGE SCALE GENOMIC DNA]</scope>
    <source>
        <strain evidence="2">TAC 125</strain>
    </source>
</reference>
<dbReference type="HOGENOM" id="CLU_3315560_0_0_6"/>
<accession>Q3IG96</accession>
<evidence type="ECO:0000313" key="1">
    <source>
        <dbReference type="EMBL" id="CAI85585.1"/>
    </source>
</evidence>